<dbReference type="Proteomes" id="UP000052258">
    <property type="component" value="Unassembled WGS sequence"/>
</dbReference>
<feature type="compositionally biased region" description="Basic and acidic residues" evidence="1">
    <location>
        <begin position="63"/>
        <end position="89"/>
    </location>
</feature>
<dbReference type="InterPro" id="IPR013783">
    <property type="entry name" value="Ig-like_fold"/>
</dbReference>
<evidence type="ECO:0000256" key="1">
    <source>
        <dbReference type="SAM" id="MobiDB-lite"/>
    </source>
</evidence>
<feature type="region of interest" description="Disordered" evidence="1">
    <location>
        <begin position="59"/>
        <end position="103"/>
    </location>
</feature>
<dbReference type="Gene3D" id="2.60.40.10">
    <property type="entry name" value="Immunoglobulins"/>
    <property type="match status" value="1"/>
</dbReference>
<evidence type="ECO:0000259" key="2">
    <source>
        <dbReference type="Pfam" id="PF17936"/>
    </source>
</evidence>
<comment type="caution">
    <text evidence="4">The sequence shown here is derived from an EMBL/GenBank/DDBJ whole genome shotgun (WGS) entry which is preliminary data.</text>
</comment>
<dbReference type="PATRIC" id="fig|1430899.3.peg.1256"/>
<evidence type="ECO:0000313" key="5">
    <source>
        <dbReference type="Proteomes" id="UP000052258"/>
    </source>
</evidence>
<dbReference type="Pfam" id="PF20585">
    <property type="entry name" value="Pectate_lyase_5"/>
    <property type="match status" value="1"/>
</dbReference>
<accession>A0A0J8J6M4</accession>
<organism evidence="4 5">
    <name type="scientific">Listeria fleischmannii 1991</name>
    <dbReference type="NCBI Taxonomy" id="1430899"/>
    <lineage>
        <taxon>Bacteria</taxon>
        <taxon>Bacillati</taxon>
        <taxon>Bacillota</taxon>
        <taxon>Bacilli</taxon>
        <taxon>Bacillales</taxon>
        <taxon>Listeriaceae</taxon>
        <taxon>Listeria</taxon>
    </lineage>
</organism>
<dbReference type="AlphaFoldDB" id="A0A0J8J6M4"/>
<dbReference type="InterPro" id="IPR046776">
    <property type="entry name" value="Pectate_lyase_5"/>
</dbReference>
<feature type="domain" description="Bacterial Ig" evidence="3">
    <location>
        <begin position="644"/>
        <end position="729"/>
    </location>
</feature>
<feature type="domain" description="Bacterial Ig" evidence="3">
    <location>
        <begin position="998"/>
        <end position="1083"/>
    </location>
</feature>
<evidence type="ECO:0000313" key="4">
    <source>
        <dbReference type="EMBL" id="KMT59946.1"/>
    </source>
</evidence>
<feature type="domain" description="Bacterial Ig" evidence="3">
    <location>
        <begin position="821"/>
        <end position="905"/>
    </location>
</feature>
<proteinExistence type="predicted"/>
<feature type="domain" description="Bacterial Ig" evidence="2">
    <location>
        <begin position="482"/>
        <end position="553"/>
    </location>
</feature>
<protein>
    <submittedName>
        <fullName evidence="4">Cell wall anchor domain-containing protein</fullName>
    </submittedName>
</protein>
<feature type="domain" description="Bacterial Ig" evidence="3">
    <location>
        <begin position="910"/>
        <end position="995"/>
    </location>
</feature>
<feature type="domain" description="Bacterial Ig" evidence="3">
    <location>
        <begin position="732"/>
        <end position="817"/>
    </location>
</feature>
<dbReference type="EMBL" id="AZHO01000012">
    <property type="protein sequence ID" value="KMT59946.1"/>
    <property type="molecule type" value="Genomic_DNA"/>
</dbReference>
<name>A0A0J8J6M4_9LIST</name>
<dbReference type="RefSeq" id="WP_007477678.1">
    <property type="nucleotide sequence ID" value="NZ_KQ130614.1"/>
</dbReference>
<dbReference type="Pfam" id="PF17936">
    <property type="entry name" value="Big_6"/>
    <property type="match status" value="1"/>
</dbReference>
<sequence>MKKGVILGATSILLASQIVTTIMPLAAKAEEKLVPNTEESVQSNAQVELPVPALPDQQIESTTEEKQEEASTPDTKEETAPEAEAKVETRASVTAEQTSEAVTATSEATVSTWAQLQTALMDNNVTDISLAADITLGATTIPRGLNKTIHGNGHTINANFKQIKLGTAGAVGKMENVKLTNTDIYGLFWSDARNVTVTYKDVDHSGRQMIYLPYGELILDGKVSSYVTVEEIFQGNKMTVLPGATVDFESTPASRTLSPVRLMSTDSRLTVGKDAHLNIVSNAANIWGPANSSLVNNGHMNLESKRNQAINLSTGSTMQFNTGSTFKAISGDTVEEAVEATSGSIIVNSGATFEVESNGTQGSIITGNQLVFANGSSFSITNHNRSGAVFGSYAKPTNVTIESAEGVQTWNRGVLISQQPSFNYSGPLSANFNLNGYLSGVTQTGLTSNNASFQNTFRTGNTGKIVGGSFAKVEIGSTTIDELTTESTTVTGTGEPNARVEIKANGTVIGSGTINSEGKYSVAIPKQAANTVVTAQATLQNLTSNVASTTVRDATATAGTITPNAHTVGDSHITGEYTGDVTSARLFINGVSTRGGTFNADGTFSFFVTPGSIKVGDKVEIVALDKNGRELDRKNIDVISNLSGNIMPSSYTTGSSTITGEFTGDINFARLFVNGKHVSWGGTFNADGTFSYYVTPGTIKAGDKVTIQGLHRDAAGNTEILDEQQVQIAMQGSITPDTYTLGTSNITGKFTGDVNFARLFVNGQHVSWGGTFNTDGTFSYFVNPSLIKSGDIVRIQGLHRDAAGNTEILDDKTIQIAGLKGTLTPSAYTLGTSNITGKFTGDINFGRLFINDQPVSWGGTFNTDGTFSFYVNSSLIKSGDKVEIQGLHRTANGDTEILAKEKVEIAGFAGTIAPNAYTPGSSAITGSYTGDVNFARLVINGVPTDRWGGTFTNGTFSFFVTPGFIKSGDKVEIQAMHRTSTGDTKILDTKVVKINLQGTVSADPYTLGQATITGTFTGDVNFGRLYINGEHALWGGTYNEDGTFSFYVGRDLIKAGDVVKLEVIHRVSASDLTVLDSQEIEIK</sequence>
<dbReference type="InterPro" id="IPR041498">
    <property type="entry name" value="Big_6"/>
</dbReference>
<dbReference type="OrthoDB" id="2366313at2"/>
<feature type="domain" description="Bacterial Ig" evidence="3">
    <location>
        <begin position="559"/>
        <end position="639"/>
    </location>
</feature>
<feature type="compositionally biased region" description="Low complexity" evidence="1">
    <location>
        <begin position="93"/>
        <end position="103"/>
    </location>
</feature>
<evidence type="ECO:0000259" key="3">
    <source>
        <dbReference type="Pfam" id="PF20622"/>
    </source>
</evidence>
<gene>
    <name evidence="4" type="ORF">X560_1500</name>
</gene>
<dbReference type="Pfam" id="PF20622">
    <property type="entry name" value="Big_15"/>
    <property type="match status" value="6"/>
</dbReference>
<keyword evidence="5" id="KW-1185">Reference proteome</keyword>
<dbReference type="InterPro" id="IPR046746">
    <property type="entry name" value="Big_15"/>
</dbReference>
<reference evidence="4 5" key="1">
    <citation type="journal article" date="2015" name="Genome Biol. Evol.">
        <title>Comparative Genomics of Listeria Sensu Lato: Genus-Wide Differences in Evolutionary Dynamics and the Progressive Gain of Complex, Potentially Pathogenicity-Related Traits through Lateral Gene Transfer.</title>
        <authorList>
            <person name="Chiara M."/>
            <person name="Caruso M."/>
            <person name="D'Erchia A.M."/>
            <person name="Manzari C."/>
            <person name="Fraccalvieri R."/>
            <person name="Goffredo E."/>
            <person name="Latorre L."/>
            <person name="Miccolupo A."/>
            <person name="Padalino I."/>
            <person name="Santagada G."/>
            <person name="Chiocco D."/>
            <person name="Pesole G."/>
            <person name="Horner D.S."/>
            <person name="Parisi A."/>
        </authorList>
    </citation>
    <scope>NUCLEOTIDE SEQUENCE [LARGE SCALE GENOMIC DNA]</scope>
    <source>
        <strain evidence="4 5">1991</strain>
    </source>
</reference>